<reference evidence="3 4" key="1">
    <citation type="submission" date="2016-10" db="EMBL/GenBank/DDBJ databases">
        <authorList>
            <person name="de Groot N.N."/>
        </authorList>
    </citation>
    <scope>NUCLEOTIDE SEQUENCE [LARGE SCALE GENOMIC DNA]</scope>
    <source>
        <strain evidence="3 4">CGMCC 4.6533</strain>
    </source>
</reference>
<sequence>MPTQPGPRRGTGWIVAAGVAGVLVLVAATAFVALRLAGRSGATTPPTSSAAVSNTPTPVSTATRISSPAPTSRTITLPGTSVKVIERAGDPLRLTSYTVNSGKRLYVRKHATGAFAQNSRYFDYVLNLRTNQALGTDVDYSSDFFSTVSVVDHSTGDKRVVKISRRPVYPTTPRWSPDGAYGLVTLYKGTAAGDTDEYGYAIIDVAAGTARAFEIKEQGAGEWRFFWDAGGRAVGTWVAGRMKFYDLNGKHLRTLSDVGSPVWVEGDDVSPSGSRFLALCTTEGTSLCARSTSGDDPAPITVPVAGKRLIGWWDDDHLAVWRAEGAGYEAVVTDLSGQVRRVLATAPRKAEFDRMGFRFSRTG</sequence>
<gene>
    <name evidence="3" type="ORF">SAMN05421869_1042</name>
</gene>
<evidence type="ECO:0000313" key="4">
    <source>
        <dbReference type="Proteomes" id="UP000199202"/>
    </source>
</evidence>
<dbReference type="SUPFAM" id="SSF82171">
    <property type="entry name" value="DPP6 N-terminal domain-like"/>
    <property type="match status" value="1"/>
</dbReference>
<protein>
    <recommendedName>
        <fullName evidence="5">WD40-like Beta Propeller Repeat</fullName>
    </recommendedName>
</protein>
<feature type="transmembrane region" description="Helical" evidence="2">
    <location>
        <begin position="12"/>
        <end position="34"/>
    </location>
</feature>
<dbReference type="EMBL" id="FNDJ01000004">
    <property type="protein sequence ID" value="SDH99748.1"/>
    <property type="molecule type" value="Genomic_DNA"/>
</dbReference>
<name>A0A1G8GZB9_9ACTN</name>
<evidence type="ECO:0000256" key="1">
    <source>
        <dbReference type="SAM" id="MobiDB-lite"/>
    </source>
</evidence>
<accession>A0A1G8GZB9</accession>
<keyword evidence="4" id="KW-1185">Reference proteome</keyword>
<evidence type="ECO:0000256" key="2">
    <source>
        <dbReference type="SAM" id="Phobius"/>
    </source>
</evidence>
<evidence type="ECO:0008006" key="5">
    <source>
        <dbReference type="Google" id="ProtNLM"/>
    </source>
</evidence>
<dbReference type="STRING" id="633440.SAMN05421869_1042"/>
<dbReference type="Gene3D" id="2.120.10.30">
    <property type="entry name" value="TolB, C-terminal domain"/>
    <property type="match status" value="1"/>
</dbReference>
<feature type="region of interest" description="Disordered" evidence="1">
    <location>
        <begin position="41"/>
        <end position="70"/>
    </location>
</feature>
<dbReference type="InterPro" id="IPR011042">
    <property type="entry name" value="6-blade_b-propeller_TolB-like"/>
</dbReference>
<keyword evidence="2" id="KW-0812">Transmembrane</keyword>
<proteinExistence type="predicted"/>
<dbReference type="AlphaFoldDB" id="A0A1G8GZB9"/>
<keyword evidence="2" id="KW-0472">Membrane</keyword>
<evidence type="ECO:0000313" key="3">
    <source>
        <dbReference type="EMBL" id="SDH99748.1"/>
    </source>
</evidence>
<dbReference type="RefSeq" id="WP_090930526.1">
    <property type="nucleotide sequence ID" value="NZ_FNDJ01000004.1"/>
</dbReference>
<organism evidence="3 4">
    <name type="scientific">Nonomuraea jiangxiensis</name>
    <dbReference type="NCBI Taxonomy" id="633440"/>
    <lineage>
        <taxon>Bacteria</taxon>
        <taxon>Bacillati</taxon>
        <taxon>Actinomycetota</taxon>
        <taxon>Actinomycetes</taxon>
        <taxon>Streptosporangiales</taxon>
        <taxon>Streptosporangiaceae</taxon>
        <taxon>Nonomuraea</taxon>
    </lineage>
</organism>
<keyword evidence="2" id="KW-1133">Transmembrane helix</keyword>
<dbReference type="Proteomes" id="UP000199202">
    <property type="component" value="Unassembled WGS sequence"/>
</dbReference>